<feature type="zinc finger region" description="dksA C4-type" evidence="4">
    <location>
        <begin position="91"/>
        <end position="115"/>
    </location>
</feature>
<accession>A0A1A9EX83</accession>
<dbReference type="SUPFAM" id="SSF57716">
    <property type="entry name" value="Glucocorticoid receptor-like (DNA-binding domain)"/>
    <property type="match status" value="1"/>
</dbReference>
<proteinExistence type="predicted"/>
<feature type="domain" description="Zinc finger DksA/TraR C4-type" evidence="5">
    <location>
        <begin position="87"/>
        <end position="120"/>
    </location>
</feature>
<reference evidence="7" key="1">
    <citation type="submission" date="2016-05" db="EMBL/GenBank/DDBJ databases">
        <authorList>
            <person name="Baek K."/>
            <person name="Yang S.-J."/>
        </authorList>
    </citation>
    <scope>NUCLEOTIDE SEQUENCE [LARGE SCALE GENOMIC DNA]</scope>
    <source>
        <strain evidence="7">ST58-10</strain>
    </source>
</reference>
<dbReference type="OrthoDB" id="6064855at2"/>
<reference evidence="6 7" key="2">
    <citation type="journal article" date="2018" name="Int. J. Syst. Evol. Microbiol.">
        <title>Marinobacterium aestuarii sp. nov., a benzene-degrading marine bacterium isolated from estuary sediment.</title>
        <authorList>
            <person name="Bae S.S."/>
            <person name="Jung J."/>
            <person name="Chung D."/>
            <person name="Baek K."/>
        </authorList>
    </citation>
    <scope>NUCLEOTIDE SEQUENCE [LARGE SCALE GENOMIC DNA]</scope>
    <source>
        <strain evidence="6 7">ST58-10</strain>
    </source>
</reference>
<evidence type="ECO:0000313" key="7">
    <source>
        <dbReference type="Proteomes" id="UP000078070"/>
    </source>
</evidence>
<evidence type="ECO:0000256" key="2">
    <source>
        <dbReference type="ARBA" id="ARBA00022771"/>
    </source>
</evidence>
<evidence type="ECO:0000256" key="4">
    <source>
        <dbReference type="PROSITE-ProRule" id="PRU00510"/>
    </source>
</evidence>
<evidence type="ECO:0000313" key="6">
    <source>
        <dbReference type="EMBL" id="ANG62360.1"/>
    </source>
</evidence>
<protein>
    <recommendedName>
        <fullName evidence="5">Zinc finger DksA/TraR C4-type domain-containing protein</fullName>
    </recommendedName>
</protein>
<dbReference type="InterPro" id="IPR000962">
    <property type="entry name" value="Znf_DskA_TraR"/>
</dbReference>
<evidence type="ECO:0000256" key="1">
    <source>
        <dbReference type="ARBA" id="ARBA00022723"/>
    </source>
</evidence>
<dbReference type="AlphaFoldDB" id="A0A1A9EX83"/>
<dbReference type="STRING" id="1821621.A8C75_07570"/>
<dbReference type="InterPro" id="IPR037187">
    <property type="entry name" value="DnaK_N"/>
</dbReference>
<keyword evidence="7" id="KW-1185">Reference proteome</keyword>
<dbReference type="Gene3D" id="1.20.120.910">
    <property type="entry name" value="DksA, coiled-coil domain"/>
    <property type="match status" value="1"/>
</dbReference>
<dbReference type="PANTHER" id="PTHR33823:SF4">
    <property type="entry name" value="GENERAL STRESS PROTEIN 16O"/>
    <property type="match status" value="1"/>
</dbReference>
<dbReference type="Proteomes" id="UP000078070">
    <property type="component" value="Chromosome"/>
</dbReference>
<keyword evidence="3" id="KW-0862">Zinc</keyword>
<evidence type="ECO:0000259" key="5">
    <source>
        <dbReference type="Pfam" id="PF01258"/>
    </source>
</evidence>
<name>A0A1A9EX83_9GAMM</name>
<keyword evidence="1" id="KW-0479">Metal-binding</keyword>
<evidence type="ECO:0000256" key="3">
    <source>
        <dbReference type="ARBA" id="ARBA00022833"/>
    </source>
</evidence>
<gene>
    <name evidence="6" type="ORF">A8C75_07570</name>
</gene>
<dbReference type="PANTHER" id="PTHR33823">
    <property type="entry name" value="RNA POLYMERASE-BINDING TRANSCRIPTION FACTOR DKSA-RELATED"/>
    <property type="match status" value="1"/>
</dbReference>
<sequence>MEHTVQDEQMQLIIQRLHKLQHDLSEEITGLREMLAEVGGDREQFDTSERSDALQQRNMAKANVMLSERRLHLVEAALRRIDEGDEDFGYCRSCDASIPFARLSVRPESPLCMSCQQQQEVR</sequence>
<dbReference type="PROSITE" id="PS51128">
    <property type="entry name" value="ZF_DKSA_2"/>
    <property type="match status" value="1"/>
</dbReference>
<keyword evidence="2" id="KW-0863">Zinc-finger</keyword>
<dbReference type="GO" id="GO:0008270">
    <property type="term" value="F:zinc ion binding"/>
    <property type="evidence" value="ECO:0007669"/>
    <property type="project" value="UniProtKB-KW"/>
</dbReference>
<dbReference type="SUPFAM" id="SSF109635">
    <property type="entry name" value="DnaK suppressor protein DksA, alpha-hairpin domain"/>
    <property type="match status" value="1"/>
</dbReference>
<dbReference type="EMBL" id="CP015839">
    <property type="protein sequence ID" value="ANG62360.1"/>
    <property type="molecule type" value="Genomic_DNA"/>
</dbReference>
<dbReference type="RefSeq" id="WP_067380224.1">
    <property type="nucleotide sequence ID" value="NZ_CP015839.1"/>
</dbReference>
<dbReference type="Pfam" id="PF01258">
    <property type="entry name" value="zf-dskA_traR"/>
    <property type="match status" value="1"/>
</dbReference>
<organism evidence="6 7">
    <name type="scientific">Marinobacterium aestuarii</name>
    <dbReference type="NCBI Taxonomy" id="1821621"/>
    <lineage>
        <taxon>Bacteria</taxon>
        <taxon>Pseudomonadati</taxon>
        <taxon>Pseudomonadota</taxon>
        <taxon>Gammaproteobacteria</taxon>
        <taxon>Oceanospirillales</taxon>
        <taxon>Oceanospirillaceae</taxon>
        <taxon>Marinobacterium</taxon>
    </lineage>
</organism>
<dbReference type="KEGG" id="mars:A8C75_07570"/>